<evidence type="ECO:0000256" key="6">
    <source>
        <dbReference type="ARBA" id="ARBA00022741"/>
    </source>
</evidence>
<feature type="region of interest" description="Disordered" evidence="12">
    <location>
        <begin position="20"/>
        <end position="64"/>
    </location>
</feature>
<evidence type="ECO:0000256" key="4">
    <source>
        <dbReference type="ARBA" id="ARBA00022679"/>
    </source>
</evidence>
<evidence type="ECO:0000256" key="7">
    <source>
        <dbReference type="ARBA" id="ARBA00022777"/>
    </source>
</evidence>
<evidence type="ECO:0000256" key="5">
    <source>
        <dbReference type="ARBA" id="ARBA00022727"/>
    </source>
</evidence>
<dbReference type="PANTHER" id="PTHR10344:SF4">
    <property type="entry name" value="UMP-CMP KINASE 2, MITOCHONDRIAL"/>
    <property type="match status" value="1"/>
</dbReference>
<dbReference type="Gene3D" id="3.40.50.300">
    <property type="entry name" value="P-loop containing nucleotide triphosphate hydrolases"/>
    <property type="match status" value="1"/>
</dbReference>
<comment type="catalytic activity">
    <reaction evidence="9 11">
        <text>dTMP + ATP = dTDP + ADP</text>
        <dbReference type="Rhea" id="RHEA:13517"/>
        <dbReference type="ChEBI" id="CHEBI:30616"/>
        <dbReference type="ChEBI" id="CHEBI:58369"/>
        <dbReference type="ChEBI" id="CHEBI:63528"/>
        <dbReference type="ChEBI" id="CHEBI:456216"/>
        <dbReference type="EC" id="2.7.4.9"/>
    </reaction>
</comment>
<dbReference type="CDD" id="cd01672">
    <property type="entry name" value="TMPK"/>
    <property type="match status" value="1"/>
</dbReference>
<dbReference type="NCBIfam" id="TIGR00041">
    <property type="entry name" value="DTMP_kinase"/>
    <property type="match status" value="1"/>
</dbReference>
<dbReference type="AlphaFoldDB" id="A0A7Z9A5J6"/>
<proteinExistence type="inferred from homology"/>
<evidence type="ECO:0000256" key="11">
    <source>
        <dbReference type="HAMAP-Rule" id="MF_00165"/>
    </source>
</evidence>
<dbReference type="InterPro" id="IPR039430">
    <property type="entry name" value="Thymidylate_kin-like_dom"/>
</dbReference>
<evidence type="ECO:0000256" key="9">
    <source>
        <dbReference type="ARBA" id="ARBA00048743"/>
    </source>
</evidence>
<evidence type="ECO:0000313" key="14">
    <source>
        <dbReference type="EMBL" id="VEI24257.1"/>
    </source>
</evidence>
<feature type="domain" description="Thymidylate kinase-like" evidence="13">
    <location>
        <begin position="74"/>
        <end position="263"/>
    </location>
</feature>
<dbReference type="InterPro" id="IPR027417">
    <property type="entry name" value="P-loop_NTPase"/>
</dbReference>
<dbReference type="GO" id="GO:0005524">
    <property type="term" value="F:ATP binding"/>
    <property type="evidence" value="ECO:0007669"/>
    <property type="project" value="UniProtKB-UniRule"/>
</dbReference>
<gene>
    <name evidence="11 14" type="primary">tmk</name>
    <name evidence="14" type="ORF">NCTC10207_01991</name>
</gene>
<evidence type="ECO:0000256" key="3">
    <source>
        <dbReference type="ARBA" id="ARBA00017144"/>
    </source>
</evidence>
<dbReference type="EMBL" id="LR134479">
    <property type="protein sequence ID" value="VEI24257.1"/>
    <property type="molecule type" value="Genomic_DNA"/>
</dbReference>
<dbReference type="InterPro" id="IPR018094">
    <property type="entry name" value="Thymidylate_kinase"/>
</dbReference>
<dbReference type="GO" id="GO:0006227">
    <property type="term" value="P:dUDP biosynthetic process"/>
    <property type="evidence" value="ECO:0007669"/>
    <property type="project" value="TreeGrafter"/>
</dbReference>
<keyword evidence="6 11" id="KW-0547">Nucleotide-binding</keyword>
<dbReference type="Pfam" id="PF02223">
    <property type="entry name" value="Thymidylate_kin"/>
    <property type="match status" value="1"/>
</dbReference>
<dbReference type="GO" id="GO:0006233">
    <property type="term" value="P:dTDP biosynthetic process"/>
    <property type="evidence" value="ECO:0007669"/>
    <property type="project" value="InterPro"/>
</dbReference>
<evidence type="ECO:0000259" key="13">
    <source>
        <dbReference type="Pfam" id="PF02223"/>
    </source>
</evidence>
<dbReference type="GO" id="GO:0006235">
    <property type="term" value="P:dTTP biosynthetic process"/>
    <property type="evidence" value="ECO:0007669"/>
    <property type="project" value="UniProtKB-UniRule"/>
</dbReference>
<accession>A0A7Z9A5J6</accession>
<dbReference type="RefSeq" id="WP_415186334.1">
    <property type="nucleotide sequence ID" value="NZ_CAJPQC010000024.1"/>
</dbReference>
<protein>
    <recommendedName>
        <fullName evidence="3 11">Thymidylate kinase</fullName>
        <ecNumber evidence="2 11">2.7.4.9</ecNumber>
    </recommendedName>
    <alternativeName>
        <fullName evidence="11">dTMP kinase</fullName>
    </alternativeName>
</protein>
<keyword evidence="5 11" id="KW-0545">Nucleotide biosynthesis</keyword>
<evidence type="ECO:0000256" key="1">
    <source>
        <dbReference type="ARBA" id="ARBA00009776"/>
    </source>
</evidence>
<name>A0A7Z9A5J6_9MICC</name>
<evidence type="ECO:0000256" key="10">
    <source>
        <dbReference type="ARBA" id="ARBA00057735"/>
    </source>
</evidence>
<dbReference type="EC" id="2.7.4.9" evidence="2 11"/>
<evidence type="ECO:0000313" key="15">
    <source>
        <dbReference type="Proteomes" id="UP000282386"/>
    </source>
</evidence>
<feature type="compositionally biased region" description="Low complexity" evidence="12">
    <location>
        <begin position="25"/>
        <end position="36"/>
    </location>
</feature>
<dbReference type="FunFam" id="3.40.50.300:FF:000225">
    <property type="entry name" value="Thymidylate kinase"/>
    <property type="match status" value="1"/>
</dbReference>
<comment type="function">
    <text evidence="10 11">Phosphorylation of dTMP to form dTDP in both de novo and salvage pathways of dTTP synthesis.</text>
</comment>
<dbReference type="Proteomes" id="UP000282386">
    <property type="component" value="Chromosome"/>
</dbReference>
<dbReference type="HAMAP" id="MF_00165">
    <property type="entry name" value="Thymidylate_kinase"/>
    <property type="match status" value="1"/>
</dbReference>
<dbReference type="GO" id="GO:0005829">
    <property type="term" value="C:cytosol"/>
    <property type="evidence" value="ECO:0007669"/>
    <property type="project" value="TreeGrafter"/>
</dbReference>
<dbReference type="PANTHER" id="PTHR10344">
    <property type="entry name" value="THYMIDYLATE KINASE"/>
    <property type="match status" value="1"/>
</dbReference>
<dbReference type="PROSITE" id="PS01331">
    <property type="entry name" value="THYMIDYLATE_KINASE"/>
    <property type="match status" value="1"/>
</dbReference>
<organism evidence="14 15">
    <name type="scientific">Rothia aeria</name>
    <dbReference type="NCBI Taxonomy" id="172042"/>
    <lineage>
        <taxon>Bacteria</taxon>
        <taxon>Bacillati</taxon>
        <taxon>Actinomycetota</taxon>
        <taxon>Actinomycetes</taxon>
        <taxon>Micrococcales</taxon>
        <taxon>Micrococcaceae</taxon>
        <taxon>Rothia</taxon>
    </lineage>
</organism>
<keyword evidence="7 11" id="KW-0418">Kinase</keyword>
<evidence type="ECO:0000256" key="2">
    <source>
        <dbReference type="ARBA" id="ARBA00012980"/>
    </source>
</evidence>
<comment type="similarity">
    <text evidence="1 11">Belongs to the thymidylate kinase family.</text>
</comment>
<evidence type="ECO:0000256" key="12">
    <source>
        <dbReference type="SAM" id="MobiDB-lite"/>
    </source>
</evidence>
<dbReference type="InterPro" id="IPR018095">
    <property type="entry name" value="Thymidylate_kin_CS"/>
</dbReference>
<evidence type="ECO:0000256" key="8">
    <source>
        <dbReference type="ARBA" id="ARBA00022840"/>
    </source>
</evidence>
<feature type="binding site" evidence="11">
    <location>
        <begin position="76"/>
        <end position="83"/>
    </location>
    <ligand>
        <name>ATP</name>
        <dbReference type="ChEBI" id="CHEBI:30616"/>
    </ligand>
</feature>
<dbReference type="GO" id="GO:0004798">
    <property type="term" value="F:dTMP kinase activity"/>
    <property type="evidence" value="ECO:0007669"/>
    <property type="project" value="UniProtKB-UniRule"/>
</dbReference>
<keyword evidence="8 11" id="KW-0067">ATP-binding</keyword>
<sequence length="289" mass="30715">MAQVHARRIPALPQGYKVLHGCNLRPRPQTPRTPRGPGRHGTLDRVKDSLSYTPGTADHPRVSDGTPTGLFIVFEGGDGSGKTTQLSLLADALTARGYTVITSREPGGTEIGEKLRDLVLSNSGDPVDARTEALIFAASRAAHAAQKIRPALAAGAVVLSDRYIDSSAAYQGAGRSLGVESIVDLSRWATSNLLPDATLFLEVPPAASEQRVSVRGTTDRIEAENTQFKARTHTAFTDLAHAETTGPHTVIDGSGTIEQVHERVLAAITPLLAQRSLPRENTAPTKEAL</sequence>
<reference evidence="14 15" key="1">
    <citation type="submission" date="2018-12" db="EMBL/GenBank/DDBJ databases">
        <authorList>
            <consortium name="Pathogen Informatics"/>
        </authorList>
    </citation>
    <scope>NUCLEOTIDE SEQUENCE [LARGE SCALE GENOMIC DNA]</scope>
    <source>
        <strain evidence="14 15">NCTC10207</strain>
    </source>
</reference>
<keyword evidence="4 11" id="KW-0808">Transferase</keyword>
<dbReference type="SUPFAM" id="SSF52540">
    <property type="entry name" value="P-loop containing nucleoside triphosphate hydrolases"/>
    <property type="match status" value="1"/>
</dbReference>